<dbReference type="AlphaFoldDB" id="A0A1E3P6Y7"/>
<dbReference type="InterPro" id="IPR019371">
    <property type="entry name" value="KxDL_dom"/>
</dbReference>
<evidence type="ECO:0000256" key="9">
    <source>
        <dbReference type="SAM" id="MobiDB-lite"/>
    </source>
</evidence>
<sequence>MATRHRRQPSINSQTFAVQAPDVSDQDDEDMSTDSYQDSLEDESANREFDPVEYLTDSLNSALASMEMNRSIVIQAQTSGALKGKEMELEQLQKEAQERLLQFQSRFKEGLKTLKQVTKDLKWTQQHVNSLKKHVEAKHPIEYSQSKDKVLSRAINIDEITNSKDKSNDDDEEIYI</sequence>
<feature type="coiled-coil region" evidence="8">
    <location>
        <begin position="75"/>
        <end position="106"/>
    </location>
</feature>
<dbReference type="GO" id="GO:0005768">
    <property type="term" value="C:endosome"/>
    <property type="evidence" value="ECO:0007669"/>
    <property type="project" value="UniProtKB-SubCell"/>
</dbReference>
<dbReference type="GO" id="GO:0031083">
    <property type="term" value="C:BLOC-1 complex"/>
    <property type="evidence" value="ECO:0007669"/>
    <property type="project" value="TreeGrafter"/>
</dbReference>
<evidence type="ECO:0000256" key="1">
    <source>
        <dbReference type="ARBA" id="ARBA00002069"/>
    </source>
</evidence>
<reference evidence="11 12" key="1">
    <citation type="journal article" date="2016" name="Proc. Natl. Acad. Sci. U.S.A.">
        <title>Comparative genomics of biotechnologically important yeasts.</title>
        <authorList>
            <person name="Riley R."/>
            <person name="Haridas S."/>
            <person name="Wolfe K.H."/>
            <person name="Lopes M.R."/>
            <person name="Hittinger C.T."/>
            <person name="Goeker M."/>
            <person name="Salamov A.A."/>
            <person name="Wisecaver J.H."/>
            <person name="Long T.M."/>
            <person name="Calvey C.H."/>
            <person name="Aerts A.L."/>
            <person name="Barry K.W."/>
            <person name="Choi C."/>
            <person name="Clum A."/>
            <person name="Coughlan A.Y."/>
            <person name="Deshpande S."/>
            <person name="Douglass A.P."/>
            <person name="Hanson S.J."/>
            <person name="Klenk H.-P."/>
            <person name="LaButti K.M."/>
            <person name="Lapidus A."/>
            <person name="Lindquist E.A."/>
            <person name="Lipzen A.M."/>
            <person name="Meier-Kolthoff J.P."/>
            <person name="Ohm R.A."/>
            <person name="Otillar R.P."/>
            <person name="Pangilinan J.L."/>
            <person name="Peng Y."/>
            <person name="Rokas A."/>
            <person name="Rosa C.A."/>
            <person name="Scheuner C."/>
            <person name="Sibirny A.A."/>
            <person name="Slot J.C."/>
            <person name="Stielow J.B."/>
            <person name="Sun H."/>
            <person name="Kurtzman C.P."/>
            <person name="Blackwell M."/>
            <person name="Grigoriev I.V."/>
            <person name="Jeffries T.W."/>
        </authorList>
    </citation>
    <scope>NUCLEOTIDE SEQUENCE [LARGE SCALE GENOMIC DNA]</scope>
    <source>
        <strain evidence="12">ATCC 58044 / CBS 1984 / NCYC 433 / NRRL Y-366-8</strain>
    </source>
</reference>
<evidence type="ECO:0000313" key="12">
    <source>
        <dbReference type="Proteomes" id="UP000094112"/>
    </source>
</evidence>
<evidence type="ECO:0000256" key="7">
    <source>
        <dbReference type="ARBA" id="ARBA00029808"/>
    </source>
</evidence>
<evidence type="ECO:0000256" key="8">
    <source>
        <dbReference type="SAM" id="Coils"/>
    </source>
</evidence>
<dbReference type="InterPro" id="IPR051390">
    <property type="entry name" value="BLOC-1_subunit_KXD1"/>
</dbReference>
<evidence type="ECO:0000256" key="6">
    <source>
        <dbReference type="ARBA" id="ARBA00022753"/>
    </source>
</evidence>
<dbReference type="PANTHER" id="PTHR37787">
    <property type="entry name" value="BIOGENESIS OF LYSOSOME-RELATED ORGANELLES COMPLEX 1 SUBUNIT KXD1"/>
    <property type="match status" value="1"/>
</dbReference>
<feature type="domain" description="KxDL" evidence="10">
    <location>
        <begin position="58"/>
        <end position="143"/>
    </location>
</feature>
<evidence type="ECO:0000256" key="2">
    <source>
        <dbReference type="ARBA" id="ARBA00004177"/>
    </source>
</evidence>
<organism evidence="11 12">
    <name type="scientific">Wickerhamomyces anomalus (strain ATCC 58044 / CBS 1984 / NCYC 433 / NRRL Y-366-8)</name>
    <name type="common">Yeast</name>
    <name type="synonym">Hansenula anomala</name>
    <dbReference type="NCBI Taxonomy" id="683960"/>
    <lineage>
        <taxon>Eukaryota</taxon>
        <taxon>Fungi</taxon>
        <taxon>Dikarya</taxon>
        <taxon>Ascomycota</taxon>
        <taxon>Saccharomycotina</taxon>
        <taxon>Saccharomycetes</taxon>
        <taxon>Phaffomycetales</taxon>
        <taxon>Wickerhamomycetaceae</taxon>
        <taxon>Wickerhamomyces</taxon>
    </lineage>
</organism>
<comment type="subcellular location">
    <subcellularLocation>
        <location evidence="2">Endosome</location>
    </subcellularLocation>
</comment>
<name>A0A1E3P6Y7_WICAA</name>
<gene>
    <name evidence="11" type="ORF">WICANDRAFT_61703</name>
</gene>
<comment type="similarity">
    <text evidence="3">Belongs to the KXD1 family.</text>
</comment>
<keyword evidence="5" id="KW-0813">Transport</keyword>
<evidence type="ECO:0000256" key="5">
    <source>
        <dbReference type="ARBA" id="ARBA00022448"/>
    </source>
</evidence>
<feature type="region of interest" description="Disordered" evidence="9">
    <location>
        <begin position="1"/>
        <end position="50"/>
    </location>
</feature>
<evidence type="ECO:0000259" key="10">
    <source>
        <dbReference type="Pfam" id="PF10241"/>
    </source>
</evidence>
<dbReference type="RefSeq" id="XP_019040340.1">
    <property type="nucleotide sequence ID" value="XM_019183234.1"/>
</dbReference>
<keyword evidence="6" id="KW-0967">Endosome</keyword>
<dbReference type="OrthoDB" id="4089816at2759"/>
<evidence type="ECO:0000256" key="3">
    <source>
        <dbReference type="ARBA" id="ARBA00005913"/>
    </source>
</evidence>
<evidence type="ECO:0000256" key="4">
    <source>
        <dbReference type="ARBA" id="ARBA00016207"/>
    </source>
</evidence>
<dbReference type="PANTHER" id="PTHR37787:SF1">
    <property type="entry name" value="BIOGENESIS OF LYSOSOME-RELATED ORGANELLES COMPLEX 1 SUBUNIT KXD1"/>
    <property type="match status" value="1"/>
</dbReference>
<comment type="function">
    <text evidence="1">Component of the biogenesis of lysosome-related organelles complex-1 (BLOC-1) involved in endosomal cargo sorting.</text>
</comment>
<dbReference type="EMBL" id="KV454209">
    <property type="protein sequence ID" value="ODQ61133.1"/>
    <property type="molecule type" value="Genomic_DNA"/>
</dbReference>
<dbReference type="GeneID" id="30200480"/>
<dbReference type="GO" id="GO:0007032">
    <property type="term" value="P:endosome organization"/>
    <property type="evidence" value="ECO:0007669"/>
    <property type="project" value="TreeGrafter"/>
</dbReference>
<accession>A0A1E3P6Y7</accession>
<proteinExistence type="inferred from homology"/>
<dbReference type="Proteomes" id="UP000094112">
    <property type="component" value="Unassembled WGS sequence"/>
</dbReference>
<evidence type="ECO:0000313" key="11">
    <source>
        <dbReference type="EMBL" id="ODQ61133.1"/>
    </source>
</evidence>
<protein>
    <recommendedName>
        <fullName evidence="4">Biogenesis of lysosome-related organelles complex 1 subunit KXD1</fullName>
    </recommendedName>
    <alternativeName>
        <fullName evidence="7">KxDL homolog</fullName>
    </alternativeName>
</protein>
<keyword evidence="8" id="KW-0175">Coiled coil</keyword>
<dbReference type="Pfam" id="PF10241">
    <property type="entry name" value="KxDL"/>
    <property type="match status" value="1"/>
</dbReference>
<keyword evidence="12" id="KW-1185">Reference proteome</keyword>
<dbReference type="GO" id="GO:0032880">
    <property type="term" value="P:regulation of protein localization"/>
    <property type="evidence" value="ECO:0007669"/>
    <property type="project" value="TreeGrafter"/>
</dbReference>